<dbReference type="AlphaFoldDB" id="A0A6G1L6G2"/>
<keyword evidence="3" id="KW-1185">Reference proteome</keyword>
<name>A0A6G1L6G2_9PEZI</name>
<feature type="region of interest" description="Disordered" evidence="1">
    <location>
        <begin position="118"/>
        <end position="170"/>
    </location>
</feature>
<gene>
    <name evidence="2" type="ORF">EJ03DRAFT_352726</name>
</gene>
<organism evidence="2 3">
    <name type="scientific">Teratosphaeria nubilosa</name>
    <dbReference type="NCBI Taxonomy" id="161662"/>
    <lineage>
        <taxon>Eukaryota</taxon>
        <taxon>Fungi</taxon>
        <taxon>Dikarya</taxon>
        <taxon>Ascomycota</taxon>
        <taxon>Pezizomycotina</taxon>
        <taxon>Dothideomycetes</taxon>
        <taxon>Dothideomycetidae</taxon>
        <taxon>Mycosphaerellales</taxon>
        <taxon>Teratosphaeriaceae</taxon>
        <taxon>Teratosphaeria</taxon>
    </lineage>
</organism>
<dbReference type="EMBL" id="ML995851">
    <property type="protein sequence ID" value="KAF2767834.1"/>
    <property type="molecule type" value="Genomic_DNA"/>
</dbReference>
<sequence length="170" mass="18842">MFVKESVKTLEFLLPHFEADFLRDMNIPNNHLRICLKKLGTDKVEHAICRGVVHLFTQMEKPDMTFSQLLLACKGTFTALASQYAQEEEDARRADPNAALVAGWADSWKQRTAVVAPTNRLSSGGDGESNRMKTCRASDTMPSTRQRATGDCVSTSSMTTQARTTNAEVI</sequence>
<evidence type="ECO:0000256" key="1">
    <source>
        <dbReference type="SAM" id="MobiDB-lite"/>
    </source>
</evidence>
<accession>A0A6G1L6G2</accession>
<feature type="compositionally biased region" description="Polar residues" evidence="1">
    <location>
        <begin position="140"/>
        <end position="170"/>
    </location>
</feature>
<dbReference type="Proteomes" id="UP000799436">
    <property type="component" value="Unassembled WGS sequence"/>
</dbReference>
<evidence type="ECO:0000313" key="3">
    <source>
        <dbReference type="Proteomes" id="UP000799436"/>
    </source>
</evidence>
<proteinExistence type="predicted"/>
<reference evidence="2" key="1">
    <citation type="journal article" date="2020" name="Stud. Mycol.">
        <title>101 Dothideomycetes genomes: a test case for predicting lifestyles and emergence of pathogens.</title>
        <authorList>
            <person name="Haridas S."/>
            <person name="Albert R."/>
            <person name="Binder M."/>
            <person name="Bloem J."/>
            <person name="Labutti K."/>
            <person name="Salamov A."/>
            <person name="Andreopoulos B."/>
            <person name="Baker S."/>
            <person name="Barry K."/>
            <person name="Bills G."/>
            <person name="Bluhm B."/>
            <person name="Cannon C."/>
            <person name="Castanera R."/>
            <person name="Culley D."/>
            <person name="Daum C."/>
            <person name="Ezra D."/>
            <person name="Gonzalez J."/>
            <person name="Henrissat B."/>
            <person name="Kuo A."/>
            <person name="Liang C."/>
            <person name="Lipzen A."/>
            <person name="Lutzoni F."/>
            <person name="Magnuson J."/>
            <person name="Mondo S."/>
            <person name="Nolan M."/>
            <person name="Ohm R."/>
            <person name="Pangilinan J."/>
            <person name="Park H.-J."/>
            <person name="Ramirez L."/>
            <person name="Alfaro M."/>
            <person name="Sun H."/>
            <person name="Tritt A."/>
            <person name="Yoshinaga Y."/>
            <person name="Zwiers L.-H."/>
            <person name="Turgeon B."/>
            <person name="Goodwin S."/>
            <person name="Spatafora J."/>
            <person name="Crous P."/>
            <person name="Grigoriev I."/>
        </authorList>
    </citation>
    <scope>NUCLEOTIDE SEQUENCE</scope>
    <source>
        <strain evidence="2">CBS 116005</strain>
    </source>
</reference>
<evidence type="ECO:0000313" key="2">
    <source>
        <dbReference type="EMBL" id="KAF2767834.1"/>
    </source>
</evidence>
<protein>
    <submittedName>
        <fullName evidence="2">Uncharacterized protein</fullName>
    </submittedName>
</protein>